<comment type="caution">
    <text evidence="8">The sequence shown here is derived from an EMBL/GenBank/DDBJ whole genome shotgun (WGS) entry which is preliminary data.</text>
</comment>
<evidence type="ECO:0000256" key="5">
    <source>
        <dbReference type="ARBA" id="ARBA00023237"/>
    </source>
</evidence>
<dbReference type="CDD" id="cd08977">
    <property type="entry name" value="SusD"/>
    <property type="match status" value="1"/>
</dbReference>
<evidence type="ECO:0000313" key="8">
    <source>
        <dbReference type="EMBL" id="RWY57492.1"/>
    </source>
</evidence>
<feature type="domain" description="RagB/SusD" evidence="6">
    <location>
        <begin position="379"/>
        <end position="526"/>
    </location>
</feature>
<sequence length="526" mass="57784">MKKFNYIIGLSVLIILSAGCKKDLNRTPTNAITADLAYNTPAGYKQVLAKMYGGFALTGNGGPDATVGDVAGIDQGSSDFLRLFWNLQELTTDEAAIVWNDPGLQDFHVMNWTSTNIMIRGLYSRSMYHITACNEFIRESAEAKLSSRNITGSEADNIRHYQAEARFLRAYEYWVLLDLFGNPPFVTENDPIGKFIPSQIKRADLFTYIESELKAIEPLLVDAKQNEYGRADKAAANALLARLYLNAEVYTGQARYTEAITAAQKVISSGYTLNPKYANLFLGDNNVNNPETILALNYDGVNSQTYGGTTYLINAAISAALDPKTFGVPNGGWSGMRATKNLPLLFADYSGATDKRAMFAPGNIEMNDITVYTDGLAVTKFKNITSTGAIPASANGVYASTDFPLFRLAEMYLVYAEAVKRGGTGAEGQAITYLNLLRARAYGNASGNITSYTLNDVLDERGRELYWEGFRRSDLIRYGRFTGDNYLWPWKGGAKAGKGVEAFRVLYPLPSTDIIANPNLVQNAGY</sequence>
<proteinExistence type="inferred from homology"/>
<keyword evidence="4" id="KW-0472">Membrane</keyword>
<evidence type="ECO:0000259" key="6">
    <source>
        <dbReference type="Pfam" id="PF07980"/>
    </source>
</evidence>
<name>A0A3S3WHX8_9SPHI</name>
<dbReference type="InterPro" id="IPR011990">
    <property type="entry name" value="TPR-like_helical_dom_sf"/>
</dbReference>
<dbReference type="Proteomes" id="UP000286701">
    <property type="component" value="Unassembled WGS sequence"/>
</dbReference>
<dbReference type="Pfam" id="PF07980">
    <property type="entry name" value="SusD_RagB"/>
    <property type="match status" value="1"/>
</dbReference>
<feature type="domain" description="SusD-like N-terminal" evidence="7">
    <location>
        <begin position="152"/>
        <end position="245"/>
    </location>
</feature>
<evidence type="ECO:0000256" key="4">
    <source>
        <dbReference type="ARBA" id="ARBA00023136"/>
    </source>
</evidence>
<evidence type="ECO:0000256" key="1">
    <source>
        <dbReference type="ARBA" id="ARBA00004442"/>
    </source>
</evidence>
<keyword evidence="5" id="KW-0998">Cell outer membrane</keyword>
<comment type="subcellular location">
    <subcellularLocation>
        <location evidence="1">Cell outer membrane</location>
    </subcellularLocation>
</comment>
<accession>A0A3S3WHX8</accession>
<dbReference type="Gene3D" id="1.25.40.390">
    <property type="match status" value="1"/>
</dbReference>
<dbReference type="Gene3D" id="1.25.40.10">
    <property type="entry name" value="Tetratricopeptide repeat domain"/>
    <property type="match status" value="1"/>
</dbReference>
<comment type="similarity">
    <text evidence="2">Belongs to the SusD family.</text>
</comment>
<evidence type="ECO:0000259" key="7">
    <source>
        <dbReference type="Pfam" id="PF14322"/>
    </source>
</evidence>
<dbReference type="OrthoDB" id="9783641at2"/>
<dbReference type="AlphaFoldDB" id="A0A3S3WHX8"/>
<dbReference type="InterPro" id="IPR033985">
    <property type="entry name" value="SusD-like_N"/>
</dbReference>
<dbReference type="Pfam" id="PF14322">
    <property type="entry name" value="SusD-like_3"/>
    <property type="match status" value="1"/>
</dbReference>
<dbReference type="PROSITE" id="PS51257">
    <property type="entry name" value="PROKAR_LIPOPROTEIN"/>
    <property type="match status" value="1"/>
</dbReference>
<organism evidence="8 9">
    <name type="scientific">Mucilaginibacter gilvus</name>
    <dbReference type="NCBI Taxonomy" id="2305909"/>
    <lineage>
        <taxon>Bacteria</taxon>
        <taxon>Pseudomonadati</taxon>
        <taxon>Bacteroidota</taxon>
        <taxon>Sphingobacteriia</taxon>
        <taxon>Sphingobacteriales</taxon>
        <taxon>Sphingobacteriaceae</taxon>
        <taxon>Mucilaginibacter</taxon>
    </lineage>
</organism>
<dbReference type="InterPro" id="IPR012944">
    <property type="entry name" value="SusD_RagB_dom"/>
</dbReference>
<keyword evidence="9" id="KW-1185">Reference proteome</keyword>
<gene>
    <name evidence="8" type="ORF">EPL05_02900</name>
</gene>
<dbReference type="SUPFAM" id="SSF48452">
    <property type="entry name" value="TPR-like"/>
    <property type="match status" value="1"/>
</dbReference>
<evidence type="ECO:0000313" key="9">
    <source>
        <dbReference type="Proteomes" id="UP000286701"/>
    </source>
</evidence>
<evidence type="ECO:0000256" key="3">
    <source>
        <dbReference type="ARBA" id="ARBA00022729"/>
    </source>
</evidence>
<protein>
    <submittedName>
        <fullName evidence="8">RagB/SusD family nutrient uptake outer membrane protein</fullName>
    </submittedName>
</protein>
<dbReference type="EMBL" id="SBIW01000001">
    <property type="protein sequence ID" value="RWY57492.1"/>
    <property type="molecule type" value="Genomic_DNA"/>
</dbReference>
<dbReference type="RefSeq" id="WP_128531998.1">
    <property type="nucleotide sequence ID" value="NZ_SBIW01000001.1"/>
</dbReference>
<evidence type="ECO:0000256" key="2">
    <source>
        <dbReference type="ARBA" id="ARBA00006275"/>
    </source>
</evidence>
<keyword evidence="3" id="KW-0732">Signal</keyword>
<dbReference type="GO" id="GO:0009279">
    <property type="term" value="C:cell outer membrane"/>
    <property type="evidence" value="ECO:0007669"/>
    <property type="project" value="UniProtKB-SubCell"/>
</dbReference>
<reference evidence="8 9" key="1">
    <citation type="submission" date="2019-01" db="EMBL/GenBank/DDBJ databases">
        <title>Mucilaginibacter antarcticum sp. nov., isolated from antarctic soil.</title>
        <authorList>
            <person name="Yan Y.-Q."/>
            <person name="Du Z.-J."/>
        </authorList>
    </citation>
    <scope>NUCLEOTIDE SEQUENCE [LARGE SCALE GENOMIC DNA]</scope>
    <source>
        <strain evidence="8 9">F01003</strain>
    </source>
</reference>
<dbReference type="Gene3D" id="1.10.3780.10">
    <property type="entry name" value="SusD-like"/>
    <property type="match status" value="1"/>
</dbReference>